<evidence type="ECO:0000256" key="5">
    <source>
        <dbReference type="ARBA" id="ARBA00023136"/>
    </source>
</evidence>
<feature type="transmembrane region" description="Helical" evidence="7">
    <location>
        <begin position="562"/>
        <end position="583"/>
    </location>
</feature>
<feature type="transmembrane region" description="Helical" evidence="7">
    <location>
        <begin position="656"/>
        <end position="674"/>
    </location>
</feature>
<gene>
    <name evidence="9" type="ORF">FIV50_03955</name>
</gene>
<proteinExistence type="predicted"/>
<dbReference type="PANTHER" id="PTHR33406">
    <property type="entry name" value="MEMBRANE PROTEIN MJ1562-RELATED"/>
    <property type="match status" value="1"/>
</dbReference>
<keyword evidence="2" id="KW-1003">Cell membrane</keyword>
<dbReference type="EMBL" id="CP041040">
    <property type="protein sequence ID" value="QDE34016.1"/>
    <property type="molecule type" value="Genomic_DNA"/>
</dbReference>
<evidence type="ECO:0000259" key="8">
    <source>
        <dbReference type="PROSITE" id="PS50156"/>
    </source>
</evidence>
<dbReference type="Gene3D" id="1.20.1640.10">
    <property type="entry name" value="Multidrug efflux transporter AcrB transmembrane domain"/>
    <property type="match status" value="2"/>
</dbReference>
<sequence length="933" mass="97212">MSTLLSSLGRWSYRHPWRVLVSWLLALGIAGAGALVLGAGTDNSFSIPGTESQAGLEQLNRSFPQVSGTSAQIIVVAADGDSIADDAYRTDIEDAVDRLADLDDSVLSATSPFDEMVSGMVNDDETAGIISLQFDGQASDVSDETQDDLRAVVAELADELPDGSQTALGGELFATSIPGVTLTEAVGLLIALLVLIVTFRSFVVAGLPLLTAVLGVGISMAGIFAATAFATVSSTTPLLALMLGLAVGIDYALFIMARHQDQVREGVDPEESTARAVGTAGSAVVFAGVTVLIALIGLGFAGIPFLTTMGIAASAAVAVAVAIAVTLTPAFLGFMKGRVAGRPRKAPKAKKGKPAPAPRVRFSERWVTGVTKRPILVSLAVVIGLGIVAVPALSLNLALPNAGVLPKDSEARQSYDLVAEEFGPGFNGPMILTGTIVTSTDPLTLMEDLGDEVAKIDGVKEVALATPNETADTGIVQIVPETAPDDPATADLVRELRSHHDEWLDEFGIDLKVTGFTAVGIDISDQLGNALLPFGIFVIGLSLILLTIVFRSLWVPITAAAGYLLSIVAAFGIVGAVFEWGWFADALHVAKVGPIISFMPIILMGVLFGLAMDYQVFLVSRMREDFVHDPDGKRPDRATRRAAALRAVRSGFTGSAKVVTAAGLIMFAVFVAFVPEGDSSLKPIALGLAAGIAIDAFLVRMTLIPALMAILGERAWEIPAWLEKILPSVDIEGEAVERERHLAEWPGDDSVVAADDLSVTDAGISGLHLRLSPGGSAVLTGSSPGALRALALLIAGRATPDDGRLRVAGHLLPGRAAWVRAHVGAVMTADAGSLSADLSEALRGRPALVVIDAADRLSRPERDQLAARLRDSRSTTAILLTALDAEIGLEILADAGRTPADVIDIDAPAAQTRPESSVPRTVDGTTESTEVNA</sequence>
<evidence type="ECO:0000256" key="3">
    <source>
        <dbReference type="ARBA" id="ARBA00022692"/>
    </source>
</evidence>
<evidence type="ECO:0000256" key="7">
    <source>
        <dbReference type="SAM" id="Phobius"/>
    </source>
</evidence>
<evidence type="ECO:0000313" key="10">
    <source>
        <dbReference type="Proteomes" id="UP000316125"/>
    </source>
</evidence>
<feature type="transmembrane region" description="Helical" evidence="7">
    <location>
        <begin position="686"/>
        <end position="711"/>
    </location>
</feature>
<evidence type="ECO:0000313" key="9">
    <source>
        <dbReference type="EMBL" id="QDE34016.1"/>
    </source>
</evidence>
<name>A0A4Y5YN81_9MICO</name>
<reference evidence="9 10" key="1">
    <citation type="submission" date="2019-06" db="EMBL/GenBank/DDBJ databases">
        <title>Complete genome of Microbacterium foliorum M2.</title>
        <authorList>
            <person name="Cao G."/>
        </authorList>
    </citation>
    <scope>NUCLEOTIDE SEQUENCE [LARGE SCALE GENOMIC DNA]</scope>
    <source>
        <strain evidence="9 10">M2</strain>
    </source>
</reference>
<organism evidence="9 10">
    <name type="scientific">Microbacterium foliorum</name>
    <dbReference type="NCBI Taxonomy" id="104336"/>
    <lineage>
        <taxon>Bacteria</taxon>
        <taxon>Bacillati</taxon>
        <taxon>Actinomycetota</taxon>
        <taxon>Actinomycetes</taxon>
        <taxon>Micrococcales</taxon>
        <taxon>Microbacteriaceae</taxon>
        <taxon>Microbacterium</taxon>
    </lineage>
</organism>
<dbReference type="Pfam" id="PF03176">
    <property type="entry name" value="MMPL"/>
    <property type="match status" value="2"/>
</dbReference>
<keyword evidence="5 7" id="KW-0472">Membrane</keyword>
<dbReference type="Proteomes" id="UP000316125">
    <property type="component" value="Chromosome"/>
</dbReference>
<dbReference type="InterPro" id="IPR000731">
    <property type="entry name" value="SSD"/>
</dbReference>
<dbReference type="InterPro" id="IPR050545">
    <property type="entry name" value="Mycobact_MmpL"/>
</dbReference>
<feature type="region of interest" description="Disordered" evidence="6">
    <location>
        <begin position="906"/>
        <end position="933"/>
    </location>
</feature>
<feature type="compositionally biased region" description="Polar residues" evidence="6">
    <location>
        <begin position="913"/>
        <end position="933"/>
    </location>
</feature>
<feature type="transmembrane region" description="Helical" evidence="7">
    <location>
        <begin position="238"/>
        <end position="257"/>
    </location>
</feature>
<feature type="transmembrane region" description="Helical" evidence="7">
    <location>
        <begin position="375"/>
        <end position="399"/>
    </location>
</feature>
<dbReference type="AlphaFoldDB" id="A0A4Y5YN81"/>
<accession>A0A4Y5YN81</accession>
<protein>
    <submittedName>
        <fullName evidence="9">MMPL family transporter</fullName>
    </submittedName>
</protein>
<feature type="transmembrane region" description="Helical" evidence="7">
    <location>
        <begin position="530"/>
        <end position="550"/>
    </location>
</feature>
<dbReference type="SUPFAM" id="SSF82866">
    <property type="entry name" value="Multidrug efflux transporter AcrB transmembrane domain"/>
    <property type="match status" value="2"/>
</dbReference>
<dbReference type="PROSITE" id="PS50156">
    <property type="entry name" value="SSD"/>
    <property type="match status" value="1"/>
</dbReference>
<dbReference type="PANTHER" id="PTHR33406:SF13">
    <property type="entry name" value="MEMBRANE PROTEIN YDFJ"/>
    <property type="match status" value="1"/>
</dbReference>
<dbReference type="InterPro" id="IPR004869">
    <property type="entry name" value="MMPL_dom"/>
</dbReference>
<keyword evidence="4 7" id="KW-1133">Transmembrane helix</keyword>
<dbReference type="RefSeq" id="WP_140036296.1">
    <property type="nucleotide sequence ID" value="NZ_CP041040.1"/>
</dbReference>
<feature type="transmembrane region" description="Helical" evidence="7">
    <location>
        <begin position="309"/>
        <end position="335"/>
    </location>
</feature>
<feature type="domain" description="SSD" evidence="8">
    <location>
        <begin position="204"/>
        <end position="334"/>
    </location>
</feature>
<evidence type="ECO:0000256" key="1">
    <source>
        <dbReference type="ARBA" id="ARBA00004651"/>
    </source>
</evidence>
<dbReference type="GO" id="GO:0005886">
    <property type="term" value="C:plasma membrane"/>
    <property type="evidence" value="ECO:0007669"/>
    <property type="project" value="UniProtKB-SubCell"/>
</dbReference>
<feature type="transmembrane region" description="Helical" evidence="7">
    <location>
        <begin position="210"/>
        <end position="232"/>
    </location>
</feature>
<comment type="subcellular location">
    <subcellularLocation>
        <location evidence="1">Cell membrane</location>
        <topology evidence="1">Multi-pass membrane protein</topology>
    </subcellularLocation>
</comment>
<feature type="transmembrane region" description="Helical" evidence="7">
    <location>
        <begin position="277"/>
        <end position="303"/>
    </location>
</feature>
<evidence type="ECO:0000256" key="2">
    <source>
        <dbReference type="ARBA" id="ARBA00022475"/>
    </source>
</evidence>
<keyword evidence="3 7" id="KW-0812">Transmembrane</keyword>
<feature type="transmembrane region" description="Helical" evidence="7">
    <location>
        <begin position="595"/>
        <end position="614"/>
    </location>
</feature>
<evidence type="ECO:0000256" key="4">
    <source>
        <dbReference type="ARBA" id="ARBA00022989"/>
    </source>
</evidence>
<dbReference type="OrthoDB" id="7051771at2"/>
<evidence type="ECO:0000256" key="6">
    <source>
        <dbReference type="SAM" id="MobiDB-lite"/>
    </source>
</evidence>
<feature type="transmembrane region" description="Helical" evidence="7">
    <location>
        <begin position="185"/>
        <end position="203"/>
    </location>
</feature>